<dbReference type="RefSeq" id="WP_085089193.1">
    <property type="nucleotide sequence ID" value="NZ_FXAK01000007.1"/>
</dbReference>
<feature type="domain" description="Histidine kinase" evidence="5">
    <location>
        <begin position="105"/>
        <end position="337"/>
    </location>
</feature>
<evidence type="ECO:0000259" key="5">
    <source>
        <dbReference type="PROSITE" id="PS50109"/>
    </source>
</evidence>
<dbReference type="OrthoDB" id="7325042at2"/>
<keyword evidence="6" id="KW-0418">Kinase</keyword>
<sequence>MTFNLFAAEEEALAKARALEKRLGALAPECLPEFRDLIAAFELSTREQQRLVRVSDRLQAQLSDANHELERRRSEAEAALDRLREAQEAMIQSEKLASLGALVAGVAHEINTPVGIAVSCASHLADATLAMRRRAADGDLGKAEFARYLATATDTTDLILGNCERAAQLIAGFKQVAVDRASAERRSVNLAAYIQDTLVSLQPKLRPSGHAVAVSCPADLELDSYPGVLSQILSNLVMNALTHAFADGRAGDMAITVDCPDPDTVRLCFTDNGRGMIEDHRARVFEPFFTTRRGRGGSGLGLHIVHNLVVGALAGSITVDSAPDRGTSFTLLFPRRTPDREAAGQDASPRD</sequence>
<dbReference type="AlphaFoldDB" id="A0A1X7GSU6"/>
<feature type="region of interest" description="Disordered" evidence="4">
    <location>
        <begin position="331"/>
        <end position="351"/>
    </location>
</feature>
<feature type="coiled-coil region" evidence="3">
    <location>
        <begin position="55"/>
        <end position="96"/>
    </location>
</feature>
<dbReference type="InterPro" id="IPR004358">
    <property type="entry name" value="Sig_transdc_His_kin-like_C"/>
</dbReference>
<dbReference type="Gene3D" id="3.30.565.10">
    <property type="entry name" value="Histidine kinase-like ATPase, C-terminal domain"/>
    <property type="match status" value="1"/>
</dbReference>
<dbReference type="STRING" id="286727.SAMN02982917_4270"/>
<dbReference type="EC" id="2.7.13.3" evidence="2"/>
<dbReference type="InterPro" id="IPR036890">
    <property type="entry name" value="HATPase_C_sf"/>
</dbReference>
<accession>A0A1X7GSU6</accession>
<evidence type="ECO:0000256" key="2">
    <source>
        <dbReference type="ARBA" id="ARBA00012438"/>
    </source>
</evidence>
<dbReference type="PANTHER" id="PTHR43065:SF47">
    <property type="match status" value="1"/>
</dbReference>
<dbReference type="EMBL" id="FXAK01000007">
    <property type="protein sequence ID" value="SMF73465.1"/>
    <property type="molecule type" value="Genomic_DNA"/>
</dbReference>
<dbReference type="GO" id="GO:0004673">
    <property type="term" value="F:protein histidine kinase activity"/>
    <property type="evidence" value="ECO:0007669"/>
    <property type="project" value="UniProtKB-EC"/>
</dbReference>
<dbReference type="PANTHER" id="PTHR43065">
    <property type="entry name" value="SENSOR HISTIDINE KINASE"/>
    <property type="match status" value="1"/>
</dbReference>
<dbReference type="InterPro" id="IPR005467">
    <property type="entry name" value="His_kinase_dom"/>
</dbReference>
<dbReference type="PROSITE" id="PS50109">
    <property type="entry name" value="HIS_KIN"/>
    <property type="match status" value="1"/>
</dbReference>
<protein>
    <recommendedName>
        <fullName evidence="2">histidine kinase</fullName>
        <ecNumber evidence="2">2.7.13.3</ecNumber>
    </recommendedName>
</protein>
<dbReference type="InterPro" id="IPR003594">
    <property type="entry name" value="HATPase_dom"/>
</dbReference>
<dbReference type="Proteomes" id="UP000192936">
    <property type="component" value="Unassembled WGS sequence"/>
</dbReference>
<proteinExistence type="predicted"/>
<name>A0A1X7GSU6_9PROT</name>
<evidence type="ECO:0000313" key="7">
    <source>
        <dbReference type="Proteomes" id="UP000192936"/>
    </source>
</evidence>
<comment type="catalytic activity">
    <reaction evidence="1">
        <text>ATP + protein L-histidine = ADP + protein N-phospho-L-histidine.</text>
        <dbReference type="EC" id="2.7.13.3"/>
    </reaction>
</comment>
<reference evidence="6 7" key="1">
    <citation type="submission" date="2017-04" db="EMBL/GenBank/DDBJ databases">
        <authorList>
            <person name="Afonso C.L."/>
            <person name="Miller P.J."/>
            <person name="Scott M.A."/>
            <person name="Spackman E."/>
            <person name="Goraichik I."/>
            <person name="Dimitrov K.M."/>
            <person name="Suarez D.L."/>
            <person name="Swayne D.E."/>
        </authorList>
    </citation>
    <scope>NUCLEOTIDE SEQUENCE [LARGE SCALE GENOMIC DNA]</scope>
    <source>
        <strain evidence="6 7">A2P</strain>
    </source>
</reference>
<dbReference type="SMART" id="SM00387">
    <property type="entry name" value="HATPase_c"/>
    <property type="match status" value="1"/>
</dbReference>
<dbReference type="SUPFAM" id="SSF55874">
    <property type="entry name" value="ATPase domain of HSP90 chaperone/DNA topoisomerase II/histidine kinase"/>
    <property type="match status" value="1"/>
</dbReference>
<gene>
    <name evidence="6" type="ORF">SAMN02982917_4270</name>
</gene>
<feature type="compositionally biased region" description="Basic and acidic residues" evidence="4">
    <location>
        <begin position="336"/>
        <end position="351"/>
    </location>
</feature>
<keyword evidence="3" id="KW-0175">Coiled coil</keyword>
<keyword evidence="6" id="KW-0808">Transferase</keyword>
<evidence type="ECO:0000256" key="4">
    <source>
        <dbReference type="SAM" id="MobiDB-lite"/>
    </source>
</evidence>
<evidence type="ECO:0000256" key="1">
    <source>
        <dbReference type="ARBA" id="ARBA00000085"/>
    </source>
</evidence>
<dbReference type="PRINTS" id="PR00344">
    <property type="entry name" value="BCTRLSENSOR"/>
</dbReference>
<organism evidence="6 7">
    <name type="scientific">Azospirillum oryzae</name>
    <dbReference type="NCBI Taxonomy" id="286727"/>
    <lineage>
        <taxon>Bacteria</taxon>
        <taxon>Pseudomonadati</taxon>
        <taxon>Pseudomonadota</taxon>
        <taxon>Alphaproteobacteria</taxon>
        <taxon>Rhodospirillales</taxon>
        <taxon>Azospirillaceae</taxon>
        <taxon>Azospirillum</taxon>
    </lineage>
</organism>
<evidence type="ECO:0000313" key="6">
    <source>
        <dbReference type="EMBL" id="SMF73465.1"/>
    </source>
</evidence>
<evidence type="ECO:0000256" key="3">
    <source>
        <dbReference type="SAM" id="Coils"/>
    </source>
</evidence>
<dbReference type="Gene3D" id="1.10.287.130">
    <property type="match status" value="1"/>
</dbReference>
<dbReference type="Pfam" id="PF02518">
    <property type="entry name" value="HATPase_c"/>
    <property type="match status" value="1"/>
</dbReference>